<sequence length="149" mass="16358">MSDDDSSISQHGQSLTESILTSRLRKTGHMVINGRPCKIVKVSSARTGKHGQTKIHFLGIDIFTGRKFEDIVPSTNDSDVPIIHRKDCQLVCFATDGAHPSFPHTDGNTKNDVAIPEHEIGQKINSFLDNGDSANKFFLPPPFGTFVLN</sequence>
<name>A0A9W9FXB0_9EURO</name>
<dbReference type="EMBL" id="JAPQKH010000003">
    <property type="protein sequence ID" value="KAJ5107720.1"/>
    <property type="molecule type" value="Genomic_DNA"/>
</dbReference>
<evidence type="ECO:0000259" key="2">
    <source>
        <dbReference type="Pfam" id="PF01287"/>
    </source>
</evidence>
<dbReference type="GO" id="GO:0003723">
    <property type="term" value="F:RNA binding"/>
    <property type="evidence" value="ECO:0007669"/>
    <property type="project" value="InterPro"/>
</dbReference>
<gene>
    <name evidence="4" type="ORF">N7456_004395</name>
</gene>
<dbReference type="GO" id="GO:0045905">
    <property type="term" value="P:positive regulation of translational termination"/>
    <property type="evidence" value="ECO:0007669"/>
    <property type="project" value="UniProtKB-UniRule"/>
</dbReference>
<dbReference type="GO" id="GO:0043022">
    <property type="term" value="F:ribosome binding"/>
    <property type="evidence" value="ECO:0007669"/>
    <property type="project" value="UniProtKB-UniRule"/>
</dbReference>
<dbReference type="InterPro" id="IPR048670">
    <property type="entry name" value="IF5A-like_N"/>
</dbReference>
<accession>A0A9W9FXB0</accession>
<evidence type="ECO:0000256" key="1">
    <source>
        <dbReference type="RuleBase" id="RU362005"/>
    </source>
</evidence>
<organism evidence="4 5">
    <name type="scientific">Penicillium angulare</name>
    <dbReference type="NCBI Taxonomy" id="116970"/>
    <lineage>
        <taxon>Eukaryota</taxon>
        <taxon>Fungi</taxon>
        <taxon>Dikarya</taxon>
        <taxon>Ascomycota</taxon>
        <taxon>Pezizomycotina</taxon>
        <taxon>Eurotiomycetes</taxon>
        <taxon>Eurotiomycetidae</taxon>
        <taxon>Eurotiales</taxon>
        <taxon>Aspergillaceae</taxon>
        <taxon>Penicillium</taxon>
    </lineage>
</organism>
<comment type="similarity">
    <text evidence="1">Belongs to the eIF-5A family.</text>
</comment>
<dbReference type="PIRSF" id="PIRSF003025">
    <property type="entry name" value="eIF5A"/>
    <property type="match status" value="1"/>
</dbReference>
<dbReference type="Gene3D" id="2.40.50.140">
    <property type="entry name" value="Nucleic acid-binding proteins"/>
    <property type="match status" value="1"/>
</dbReference>
<dbReference type="InterPro" id="IPR012340">
    <property type="entry name" value="NA-bd_OB-fold"/>
</dbReference>
<dbReference type="Pfam" id="PF01287">
    <property type="entry name" value="eIF-5a"/>
    <property type="match status" value="1"/>
</dbReference>
<evidence type="ECO:0000313" key="4">
    <source>
        <dbReference type="EMBL" id="KAJ5107720.1"/>
    </source>
</evidence>
<dbReference type="GO" id="GO:0003746">
    <property type="term" value="F:translation elongation factor activity"/>
    <property type="evidence" value="ECO:0007669"/>
    <property type="project" value="UniProtKB-UniRule"/>
</dbReference>
<dbReference type="InterPro" id="IPR020189">
    <property type="entry name" value="IF5A_C"/>
</dbReference>
<keyword evidence="1" id="KW-0648">Protein biosynthesis</keyword>
<feature type="domain" description="Translation initiation factor 5A-like N-terminal" evidence="3">
    <location>
        <begin position="14"/>
        <end position="75"/>
    </location>
</feature>
<evidence type="ECO:0000313" key="5">
    <source>
        <dbReference type="Proteomes" id="UP001149165"/>
    </source>
</evidence>
<dbReference type="OrthoDB" id="9975114at2759"/>
<dbReference type="AlphaFoldDB" id="A0A9W9FXB0"/>
<dbReference type="GO" id="GO:0045901">
    <property type="term" value="P:positive regulation of translational elongation"/>
    <property type="evidence" value="ECO:0007669"/>
    <property type="project" value="UniProtKB-UniRule"/>
</dbReference>
<dbReference type="PANTHER" id="PTHR11673">
    <property type="entry name" value="TRANSLATION INITIATION FACTOR 5A FAMILY MEMBER"/>
    <property type="match status" value="1"/>
</dbReference>
<dbReference type="Pfam" id="PF21485">
    <property type="entry name" value="IF5A-like_N"/>
    <property type="match status" value="1"/>
</dbReference>
<keyword evidence="1" id="KW-0385">Hypusine</keyword>
<dbReference type="InterPro" id="IPR008991">
    <property type="entry name" value="Translation_prot_SH3-like_sf"/>
</dbReference>
<comment type="PTM">
    <text evidence="1">eIF-5A seems to be the only eukaryotic protein to have a hypusine residue which is a post-translational modification of a lysine by the addition of a butylamino group.</text>
</comment>
<dbReference type="NCBIfam" id="TIGR00037">
    <property type="entry name" value="eIF_5A"/>
    <property type="match status" value="1"/>
</dbReference>
<dbReference type="Gene3D" id="2.30.30.30">
    <property type="match status" value="1"/>
</dbReference>
<reference evidence="4" key="1">
    <citation type="submission" date="2022-11" db="EMBL/GenBank/DDBJ databases">
        <authorList>
            <person name="Petersen C."/>
        </authorList>
    </citation>
    <scope>NUCLEOTIDE SEQUENCE</scope>
    <source>
        <strain evidence="4">IBT 30069</strain>
    </source>
</reference>
<dbReference type="InterPro" id="IPR001884">
    <property type="entry name" value="IF5A-like"/>
</dbReference>
<reference evidence="4" key="2">
    <citation type="journal article" date="2023" name="IMA Fungus">
        <title>Comparative genomic study of the Penicillium genus elucidates a diverse pangenome and 15 lateral gene transfer events.</title>
        <authorList>
            <person name="Petersen C."/>
            <person name="Sorensen T."/>
            <person name="Nielsen M.R."/>
            <person name="Sondergaard T.E."/>
            <person name="Sorensen J.L."/>
            <person name="Fitzpatrick D.A."/>
            <person name="Frisvad J.C."/>
            <person name="Nielsen K.L."/>
        </authorList>
    </citation>
    <scope>NUCLEOTIDE SEQUENCE</scope>
    <source>
        <strain evidence="4">IBT 30069</strain>
    </source>
</reference>
<keyword evidence="5" id="KW-1185">Reference proteome</keyword>
<comment type="function">
    <text evidence="1">Translation factor that promotes translation elongation and termination, particularly upon ribosome stalling at specific amino acid sequence contexts. Binds between the exit (E) and peptidyl (P) site of the ribosome and promotes rescue of stalled ribosome: specifically required for efficient translation of polyproline-containing peptides as well as other motifs that stall the ribosome. Acts as ribosome quality control (RQC) cofactor by joining the RQC complex to facilitate peptidyl transfer during CAT tailing step.</text>
</comment>
<comment type="caution">
    <text evidence="4">The sequence shown here is derived from an EMBL/GenBank/DDBJ whole genome shotgun (WGS) entry which is preliminary data.</text>
</comment>
<dbReference type="InterPro" id="IPR014722">
    <property type="entry name" value="Rib_uL2_dom2"/>
</dbReference>
<proteinExistence type="inferred from homology"/>
<feature type="domain" description="Translation initiation factor 5A C-terminal" evidence="2">
    <location>
        <begin position="82"/>
        <end position="133"/>
    </location>
</feature>
<evidence type="ECO:0000259" key="3">
    <source>
        <dbReference type="Pfam" id="PF21485"/>
    </source>
</evidence>
<dbReference type="SUPFAM" id="SSF50104">
    <property type="entry name" value="Translation proteins SH3-like domain"/>
    <property type="match status" value="1"/>
</dbReference>
<dbReference type="Proteomes" id="UP001149165">
    <property type="component" value="Unassembled WGS sequence"/>
</dbReference>
<protein>
    <recommendedName>
        <fullName evidence="1">Eukaryotic translation initiation factor 5A</fullName>
        <shortName evidence="1">eIF-5A</shortName>
    </recommendedName>
</protein>